<accession>A0A0D6EGX3</accession>
<feature type="transmembrane region" description="Helical" evidence="1">
    <location>
        <begin position="128"/>
        <end position="150"/>
    </location>
</feature>
<keyword evidence="1" id="KW-0812">Transmembrane</keyword>
<feature type="transmembrane region" description="Helical" evidence="1">
    <location>
        <begin position="188"/>
        <end position="210"/>
    </location>
</feature>
<reference evidence="3" key="1">
    <citation type="submission" date="2015-02" db="EMBL/GenBank/DDBJ databases">
        <authorList>
            <person name="Gon?alves P."/>
        </authorList>
    </citation>
    <scope>NUCLEOTIDE SEQUENCE [LARGE SCALE GENOMIC DNA]</scope>
</reference>
<keyword evidence="1" id="KW-0472">Membrane</keyword>
<dbReference type="EMBL" id="CENE01000002">
    <property type="protein sequence ID" value="CEQ39199.1"/>
    <property type="molecule type" value="Genomic_DNA"/>
</dbReference>
<keyword evidence="1" id="KW-1133">Transmembrane helix</keyword>
<keyword evidence="3" id="KW-1185">Reference proteome</keyword>
<evidence type="ECO:0000313" key="3">
    <source>
        <dbReference type="Proteomes" id="UP000243876"/>
    </source>
</evidence>
<protein>
    <submittedName>
        <fullName evidence="2">SPOSA6832_00690-mRNA-1:cds</fullName>
    </submittedName>
</protein>
<dbReference type="Proteomes" id="UP000243876">
    <property type="component" value="Unassembled WGS sequence"/>
</dbReference>
<proteinExistence type="predicted"/>
<sequence>MPSNPMASSGHLVPHASRSNGGAVYSAPTWVACWFIISTVLVAWDTGFVLMRLVELRAPVRARRANQRQLHVGGDRPRSFRGGDLHWLWSPGAFARKEGFTSAQAIMNIVESILNLAYLALAGQKSPVAVLVGFTAVVMTAAKTVLYWLVDQQSGWASTFVTRSSSLLCRTAADLASYDSGHNTPRDWFWLFAVPNGAWIVFPTLLAFMFGSEIARSLRLAAKQKVL</sequence>
<dbReference type="AlphaFoldDB" id="A0A0D6EGX3"/>
<gene>
    <name evidence="2" type="primary">SPOSA6832_00690</name>
</gene>
<dbReference type="PANTHER" id="PTHR37919:SF2">
    <property type="entry name" value="EXPERA DOMAIN-CONTAINING PROTEIN"/>
    <property type="match status" value="1"/>
</dbReference>
<organism evidence="2 3">
    <name type="scientific">Sporidiobolus salmonicolor</name>
    <name type="common">Yeast-like fungus</name>
    <name type="synonym">Sporobolomyces salmonicolor</name>
    <dbReference type="NCBI Taxonomy" id="5005"/>
    <lineage>
        <taxon>Eukaryota</taxon>
        <taxon>Fungi</taxon>
        <taxon>Dikarya</taxon>
        <taxon>Basidiomycota</taxon>
        <taxon>Pucciniomycotina</taxon>
        <taxon>Microbotryomycetes</taxon>
        <taxon>Sporidiobolales</taxon>
        <taxon>Sporidiobolaceae</taxon>
        <taxon>Sporobolomyces</taxon>
    </lineage>
</organism>
<name>A0A0D6EGX3_SPOSA</name>
<evidence type="ECO:0000313" key="2">
    <source>
        <dbReference type="EMBL" id="CEQ39199.1"/>
    </source>
</evidence>
<feature type="transmembrane region" description="Helical" evidence="1">
    <location>
        <begin position="29"/>
        <end position="54"/>
    </location>
</feature>
<dbReference type="PANTHER" id="PTHR37919">
    <property type="entry name" value="PROTEIN CBG05606"/>
    <property type="match status" value="1"/>
</dbReference>
<evidence type="ECO:0000256" key="1">
    <source>
        <dbReference type="SAM" id="Phobius"/>
    </source>
</evidence>
<dbReference type="OrthoDB" id="60858at2759"/>